<dbReference type="PANTHER" id="PTHR30329">
    <property type="entry name" value="STATOR ELEMENT OF FLAGELLAR MOTOR COMPLEX"/>
    <property type="match status" value="1"/>
</dbReference>
<dbReference type="InterPro" id="IPR050330">
    <property type="entry name" value="Bact_OuterMem_StrucFunc"/>
</dbReference>
<dbReference type="InterPro" id="IPR037873">
    <property type="entry name" value="BamE-like"/>
</dbReference>
<comment type="subcellular location">
    <subcellularLocation>
        <location evidence="1">Cell outer membrane</location>
    </subcellularLocation>
</comment>
<dbReference type="InterPro" id="IPR007450">
    <property type="entry name" value="BamE_dom"/>
</dbReference>
<dbReference type="InterPro" id="IPR006690">
    <property type="entry name" value="OMPA-like_CS"/>
</dbReference>
<evidence type="ECO:0000313" key="9">
    <source>
        <dbReference type="Proteomes" id="UP000663181"/>
    </source>
</evidence>
<dbReference type="Gene3D" id="3.30.1330.60">
    <property type="entry name" value="OmpA-like domain"/>
    <property type="match status" value="1"/>
</dbReference>
<dbReference type="PROSITE" id="PS51257">
    <property type="entry name" value="PROKAR_LIPOPROTEIN"/>
    <property type="match status" value="1"/>
</dbReference>
<accession>A0ABX7GT04</accession>
<proteinExistence type="predicted"/>
<evidence type="ECO:0000256" key="6">
    <source>
        <dbReference type="SAM" id="SignalP"/>
    </source>
</evidence>
<dbReference type="InterPro" id="IPR006665">
    <property type="entry name" value="OmpA-like"/>
</dbReference>
<evidence type="ECO:0000256" key="3">
    <source>
        <dbReference type="ARBA" id="ARBA00023136"/>
    </source>
</evidence>
<keyword evidence="3 5" id="KW-0472">Membrane</keyword>
<evidence type="ECO:0000256" key="5">
    <source>
        <dbReference type="PROSITE-ProRule" id="PRU00473"/>
    </source>
</evidence>
<dbReference type="InterPro" id="IPR006664">
    <property type="entry name" value="OMP_bac"/>
</dbReference>
<feature type="chain" id="PRO_5046286711" evidence="6">
    <location>
        <begin position="21"/>
        <end position="275"/>
    </location>
</feature>
<dbReference type="Pfam" id="PF04355">
    <property type="entry name" value="BamE"/>
    <property type="match status" value="1"/>
</dbReference>
<protein>
    <submittedName>
        <fullName evidence="8">OmpA family protein</fullName>
    </submittedName>
</protein>
<dbReference type="Gene3D" id="3.30.1450.10">
    <property type="match status" value="1"/>
</dbReference>
<dbReference type="PROSITE" id="PS01068">
    <property type="entry name" value="OMPA_1"/>
    <property type="match status" value="1"/>
</dbReference>
<evidence type="ECO:0000256" key="2">
    <source>
        <dbReference type="ARBA" id="ARBA00022729"/>
    </source>
</evidence>
<dbReference type="SUPFAM" id="SSF103088">
    <property type="entry name" value="OmpA-like"/>
    <property type="match status" value="1"/>
</dbReference>
<dbReference type="PROSITE" id="PS51123">
    <property type="entry name" value="OMPA_2"/>
    <property type="match status" value="1"/>
</dbReference>
<dbReference type="Pfam" id="PF00691">
    <property type="entry name" value="OmpA"/>
    <property type="match status" value="1"/>
</dbReference>
<feature type="domain" description="OmpA-like" evidence="7">
    <location>
        <begin position="145"/>
        <end position="274"/>
    </location>
</feature>
<gene>
    <name evidence="8" type="ORF">ISN74_19645</name>
</gene>
<keyword evidence="4" id="KW-0998">Cell outer membrane</keyword>
<dbReference type="CDD" id="cd07185">
    <property type="entry name" value="OmpA_C-like"/>
    <property type="match status" value="1"/>
</dbReference>
<dbReference type="PANTHER" id="PTHR30329:SF21">
    <property type="entry name" value="LIPOPROTEIN YIAD-RELATED"/>
    <property type="match status" value="1"/>
</dbReference>
<evidence type="ECO:0000256" key="1">
    <source>
        <dbReference type="ARBA" id="ARBA00004442"/>
    </source>
</evidence>
<dbReference type="EMBL" id="CP064030">
    <property type="protein sequence ID" value="QRN53588.1"/>
    <property type="molecule type" value="Genomic_DNA"/>
</dbReference>
<organism evidence="8 9">
    <name type="scientific">Dyella caseinilytica</name>
    <dbReference type="NCBI Taxonomy" id="1849581"/>
    <lineage>
        <taxon>Bacteria</taxon>
        <taxon>Pseudomonadati</taxon>
        <taxon>Pseudomonadota</taxon>
        <taxon>Gammaproteobacteria</taxon>
        <taxon>Lysobacterales</taxon>
        <taxon>Rhodanobacteraceae</taxon>
        <taxon>Dyella</taxon>
    </lineage>
</organism>
<sequence>MHISLKGMVAAMVLTLTACGNVSHDVAKDGSTAGQLVWPAPSDVTPMHKGGTFPDPAAVRAVQADMNKQQIAQLIGYPHFEEGVWGVREWNYVFNFRDADTGQVTVCEYKILFDEHKLARSFYWSPEDCARFVKPPVPPTVTPKPTEQVTTLSADALFRFDRYSRADITDDGRGQLDRLADSLLAEQDRIVHIHVIGYTDRIGSDDYNQTLSQRRADTVAAYLVEKHVPADVIGAEGRGKSDPVVQCPDDSSRNTLIACLAPNRRVVVHVETRGG</sequence>
<keyword evidence="9" id="KW-1185">Reference proteome</keyword>
<dbReference type="InterPro" id="IPR036737">
    <property type="entry name" value="OmpA-like_sf"/>
</dbReference>
<dbReference type="RefSeq" id="WP_188795620.1">
    <property type="nucleotide sequence ID" value="NZ_BMIZ01000001.1"/>
</dbReference>
<reference evidence="8 9" key="1">
    <citation type="submission" date="2020-10" db="EMBL/GenBank/DDBJ databases">
        <title>Phylogeny of dyella-like bacteria.</title>
        <authorList>
            <person name="Fu J."/>
        </authorList>
    </citation>
    <scope>NUCLEOTIDE SEQUENCE [LARGE SCALE GENOMIC DNA]</scope>
    <source>
        <strain evidence="8 9">DHOB09</strain>
    </source>
</reference>
<evidence type="ECO:0000313" key="8">
    <source>
        <dbReference type="EMBL" id="QRN53588.1"/>
    </source>
</evidence>
<evidence type="ECO:0000256" key="4">
    <source>
        <dbReference type="ARBA" id="ARBA00023237"/>
    </source>
</evidence>
<dbReference type="PRINTS" id="PR01021">
    <property type="entry name" value="OMPADOMAIN"/>
</dbReference>
<dbReference type="Proteomes" id="UP000663181">
    <property type="component" value="Chromosome"/>
</dbReference>
<feature type="signal peptide" evidence="6">
    <location>
        <begin position="1"/>
        <end position="20"/>
    </location>
</feature>
<evidence type="ECO:0000259" key="7">
    <source>
        <dbReference type="PROSITE" id="PS51123"/>
    </source>
</evidence>
<name>A0ABX7GT04_9GAMM</name>
<keyword evidence="2 6" id="KW-0732">Signal</keyword>